<name>A0ABV6Z8R9_9HYPH</name>
<dbReference type="EMBL" id="JBHGPK010000001">
    <property type="protein sequence ID" value="MFC2248562.1"/>
    <property type="molecule type" value="Genomic_DNA"/>
</dbReference>
<protein>
    <recommendedName>
        <fullName evidence="3">DUF982 domain-containing protein</fullName>
    </recommendedName>
</protein>
<proteinExistence type="predicted"/>
<evidence type="ECO:0000313" key="1">
    <source>
        <dbReference type="EMBL" id="MFC2248562.1"/>
    </source>
</evidence>
<dbReference type="Proteomes" id="UP001595190">
    <property type="component" value="Unassembled WGS sequence"/>
</dbReference>
<evidence type="ECO:0000313" key="2">
    <source>
        <dbReference type="Proteomes" id="UP001595190"/>
    </source>
</evidence>
<dbReference type="RefSeq" id="WP_394308448.1">
    <property type="nucleotide sequence ID" value="NZ_JBHGPK010000001.1"/>
</dbReference>
<gene>
    <name evidence="1" type="ORF">ACETRX_02940</name>
</gene>
<reference evidence="1 2" key="1">
    <citation type="submission" date="2024-09" db="EMBL/GenBank/DDBJ databases">
        <title>Description of Labrys sedimenti sp. nov., isolated from a diclofenac-degrading enrichment culture, and genome-based reclassification of Labrys portucalensis as a later heterotypic synonym of Labrys neptuniae.</title>
        <authorList>
            <person name="Tancsics A."/>
            <person name="Csepanyi A."/>
        </authorList>
    </citation>
    <scope>NUCLEOTIDE SEQUENCE [LARGE SCALE GENOMIC DNA]</scope>
    <source>
        <strain evidence="1 2">LMG 23412</strain>
    </source>
</reference>
<evidence type="ECO:0008006" key="3">
    <source>
        <dbReference type="Google" id="ProtNLM"/>
    </source>
</evidence>
<comment type="caution">
    <text evidence="1">The sequence shown here is derived from an EMBL/GenBank/DDBJ whole genome shotgun (WGS) entry which is preliminary data.</text>
</comment>
<sequence>MNLNAQFKGNLQPSDTKKLAIYVPGATREELERGHQAAAAFFEENMCLPAQAAAAFFKLESIEFDPSVEMTDREIRIADVWQEAQEIAAKAICEGWREPAKFASFALGISTKKLAADCERNREMRGDTTLPHR</sequence>
<organism evidence="1 2">
    <name type="scientific">Labrys neptuniae</name>
    <dbReference type="NCBI Taxonomy" id="376174"/>
    <lineage>
        <taxon>Bacteria</taxon>
        <taxon>Pseudomonadati</taxon>
        <taxon>Pseudomonadota</taxon>
        <taxon>Alphaproteobacteria</taxon>
        <taxon>Hyphomicrobiales</taxon>
        <taxon>Xanthobacteraceae</taxon>
        <taxon>Labrys</taxon>
    </lineage>
</organism>
<accession>A0ABV6Z8R9</accession>